<dbReference type="InterPro" id="IPR018422">
    <property type="entry name" value="Cation/H_exchanger_CPA1"/>
</dbReference>
<evidence type="ECO:0000313" key="11">
    <source>
        <dbReference type="EMBL" id="KAG7523807.1"/>
    </source>
</evidence>
<evidence type="ECO:0000256" key="7">
    <source>
        <dbReference type="ARBA" id="ARBA00023136"/>
    </source>
</evidence>
<keyword evidence="5" id="KW-0915">Sodium</keyword>
<feature type="domain" description="Cation/H+ exchanger transmembrane" evidence="10">
    <location>
        <begin position="7"/>
        <end position="111"/>
    </location>
</feature>
<feature type="transmembrane region" description="Helical" evidence="9">
    <location>
        <begin position="85"/>
        <end position="109"/>
    </location>
</feature>
<feature type="transmembrane region" description="Helical" evidence="9">
    <location>
        <begin position="12"/>
        <end position="35"/>
    </location>
</feature>
<dbReference type="PANTHER" id="PTHR10110:SF90">
    <property type="entry name" value="SODIUM_HYDROGEN EXCHANGER 3"/>
    <property type="match status" value="1"/>
</dbReference>
<dbReference type="EMBL" id="JAGKHQ010000001">
    <property type="protein sequence ID" value="KAG7523807.1"/>
    <property type="molecule type" value="Genomic_DNA"/>
</dbReference>
<evidence type="ECO:0000313" key="12">
    <source>
        <dbReference type="Proteomes" id="UP000693946"/>
    </source>
</evidence>
<evidence type="ECO:0000256" key="3">
    <source>
        <dbReference type="ARBA" id="ARBA00022692"/>
    </source>
</evidence>
<comment type="caution">
    <text evidence="11">The sequence shown here is derived from an EMBL/GenBank/DDBJ whole genome shotgun (WGS) entry which is preliminary data.</text>
</comment>
<dbReference type="InterPro" id="IPR006153">
    <property type="entry name" value="Cation/H_exchanger_TM"/>
</dbReference>
<dbReference type="Pfam" id="PF00999">
    <property type="entry name" value="Na_H_Exchanger"/>
    <property type="match status" value="1"/>
</dbReference>
<dbReference type="GO" id="GO:0015385">
    <property type="term" value="F:sodium:proton antiporter activity"/>
    <property type="evidence" value="ECO:0007669"/>
    <property type="project" value="InterPro"/>
</dbReference>
<evidence type="ECO:0000256" key="4">
    <source>
        <dbReference type="ARBA" id="ARBA00022989"/>
    </source>
</evidence>
<keyword evidence="6" id="KW-0406">Ion transport</keyword>
<proteinExistence type="predicted"/>
<keyword evidence="2" id="KW-0813">Transport</keyword>
<keyword evidence="7 9" id="KW-0472">Membrane</keyword>
<dbReference type="GO" id="GO:0015386">
    <property type="term" value="F:potassium:proton antiporter activity"/>
    <property type="evidence" value="ECO:0007669"/>
    <property type="project" value="TreeGrafter"/>
</dbReference>
<keyword evidence="3 9" id="KW-0812">Transmembrane</keyword>
<protein>
    <submittedName>
        <fullName evidence="11">Sodium hydrogen exchanger 3</fullName>
    </submittedName>
</protein>
<keyword evidence="12" id="KW-1185">Reference proteome</keyword>
<keyword evidence="8" id="KW-0739">Sodium transport</keyword>
<dbReference type="PANTHER" id="PTHR10110">
    <property type="entry name" value="SODIUM/HYDROGEN EXCHANGER"/>
    <property type="match status" value="1"/>
</dbReference>
<evidence type="ECO:0000256" key="6">
    <source>
        <dbReference type="ARBA" id="ARBA00023065"/>
    </source>
</evidence>
<sequence>MSFAVGNIEVGLLQYLLFGSLIAAVDPVAVIAVLEQVHVNEVLFIMVFGESLLNDGVTVVLFNVFDAFVSLGGPAINAAEIVKGIVSFFVVAFGGSLMGFVFGLLISILTNPETNRDCKAVWGL</sequence>
<dbReference type="GO" id="GO:0098719">
    <property type="term" value="P:sodium ion import across plasma membrane"/>
    <property type="evidence" value="ECO:0007669"/>
    <property type="project" value="TreeGrafter"/>
</dbReference>
<dbReference type="GO" id="GO:0051453">
    <property type="term" value="P:regulation of intracellular pH"/>
    <property type="evidence" value="ECO:0007669"/>
    <property type="project" value="TreeGrafter"/>
</dbReference>
<dbReference type="GO" id="GO:0031526">
    <property type="term" value="C:brush border membrane"/>
    <property type="evidence" value="ECO:0007669"/>
    <property type="project" value="TreeGrafter"/>
</dbReference>
<comment type="subcellular location">
    <subcellularLocation>
        <location evidence="1">Membrane</location>
        <topology evidence="1">Multi-pass membrane protein</topology>
    </subcellularLocation>
</comment>
<evidence type="ECO:0000256" key="2">
    <source>
        <dbReference type="ARBA" id="ARBA00022448"/>
    </source>
</evidence>
<gene>
    <name evidence="11" type="ORF">JOB18_003501</name>
</gene>
<dbReference type="Proteomes" id="UP000693946">
    <property type="component" value="Linkage Group LG1"/>
</dbReference>
<keyword evidence="4 9" id="KW-1133">Transmembrane helix</keyword>
<evidence type="ECO:0000259" key="10">
    <source>
        <dbReference type="Pfam" id="PF00999"/>
    </source>
</evidence>
<evidence type="ECO:0000256" key="5">
    <source>
        <dbReference type="ARBA" id="ARBA00023053"/>
    </source>
</evidence>
<name>A0AAV6T343_SOLSE</name>
<evidence type="ECO:0000256" key="8">
    <source>
        <dbReference type="ARBA" id="ARBA00023201"/>
    </source>
</evidence>
<dbReference type="AlphaFoldDB" id="A0AAV6T343"/>
<evidence type="ECO:0000256" key="1">
    <source>
        <dbReference type="ARBA" id="ARBA00004141"/>
    </source>
</evidence>
<organism evidence="11 12">
    <name type="scientific">Solea senegalensis</name>
    <name type="common">Senegalese sole</name>
    <dbReference type="NCBI Taxonomy" id="28829"/>
    <lineage>
        <taxon>Eukaryota</taxon>
        <taxon>Metazoa</taxon>
        <taxon>Chordata</taxon>
        <taxon>Craniata</taxon>
        <taxon>Vertebrata</taxon>
        <taxon>Euteleostomi</taxon>
        <taxon>Actinopterygii</taxon>
        <taxon>Neopterygii</taxon>
        <taxon>Teleostei</taxon>
        <taxon>Neoteleostei</taxon>
        <taxon>Acanthomorphata</taxon>
        <taxon>Carangaria</taxon>
        <taxon>Pleuronectiformes</taxon>
        <taxon>Pleuronectoidei</taxon>
        <taxon>Soleidae</taxon>
        <taxon>Solea</taxon>
    </lineage>
</organism>
<reference evidence="11 12" key="1">
    <citation type="journal article" date="2021" name="Sci. Rep.">
        <title>Chromosome anchoring in Senegalese sole (Solea senegalensis) reveals sex-associated markers and genome rearrangements in flatfish.</title>
        <authorList>
            <person name="Guerrero-Cozar I."/>
            <person name="Gomez-Garrido J."/>
            <person name="Berbel C."/>
            <person name="Martinez-Blanch J.F."/>
            <person name="Alioto T."/>
            <person name="Claros M.G."/>
            <person name="Gagnaire P.A."/>
            <person name="Manchado M."/>
        </authorList>
    </citation>
    <scope>NUCLEOTIDE SEQUENCE [LARGE SCALE GENOMIC DNA]</scope>
    <source>
        <strain evidence="11">Sse05_10M</strain>
    </source>
</reference>
<accession>A0AAV6T343</accession>
<evidence type="ECO:0000256" key="9">
    <source>
        <dbReference type="SAM" id="Phobius"/>
    </source>
</evidence>